<accession>A0A8J9X2X1</accession>
<dbReference type="GO" id="GO:1905706">
    <property type="term" value="P:regulation of mitochondrial ATP synthesis coupled proton transport"/>
    <property type="evidence" value="ECO:0007669"/>
    <property type="project" value="TreeGrafter"/>
</dbReference>
<dbReference type="EMBL" id="OU594942">
    <property type="protein sequence ID" value="CAG9277491.1"/>
    <property type="molecule type" value="Genomic_DNA"/>
</dbReference>
<dbReference type="Pfam" id="PF13649">
    <property type="entry name" value="Methyltransf_25"/>
    <property type="match status" value="1"/>
</dbReference>
<dbReference type="SUPFAM" id="SSF53335">
    <property type="entry name" value="S-adenosyl-L-methionine-dependent methyltransferases"/>
    <property type="match status" value="1"/>
</dbReference>
<dbReference type="CDD" id="cd02440">
    <property type="entry name" value="AdoMet_MTases"/>
    <property type="match status" value="1"/>
</dbReference>
<feature type="region of interest" description="Disordered" evidence="5">
    <location>
        <begin position="302"/>
        <end position="328"/>
    </location>
</feature>
<feature type="compositionally biased region" description="Acidic residues" evidence="5">
    <location>
        <begin position="309"/>
        <end position="318"/>
    </location>
</feature>
<feature type="domain" description="Methyltransferase" evidence="6">
    <location>
        <begin position="116"/>
        <end position="176"/>
    </location>
</feature>
<proteinExistence type="inferred from homology"/>
<gene>
    <name evidence="7" type="ORF">PTTT1_LOCUS3996</name>
</gene>
<dbReference type="AlphaFoldDB" id="A0A8J9X2X1"/>
<dbReference type="Proteomes" id="UP000836788">
    <property type="component" value="Chromosome 1"/>
</dbReference>
<keyword evidence="4" id="KW-0949">S-adenosyl-L-methionine</keyword>
<evidence type="ECO:0000256" key="2">
    <source>
        <dbReference type="ARBA" id="ARBA00022603"/>
    </source>
</evidence>
<evidence type="ECO:0000256" key="3">
    <source>
        <dbReference type="ARBA" id="ARBA00022679"/>
    </source>
</evidence>
<name>A0A8J9X2X1_PHATR</name>
<dbReference type="InterPro" id="IPR041698">
    <property type="entry name" value="Methyltransf_25"/>
</dbReference>
<evidence type="ECO:0000256" key="1">
    <source>
        <dbReference type="ARBA" id="ARBA00010633"/>
    </source>
</evidence>
<protein>
    <recommendedName>
        <fullName evidence="6">Methyltransferase domain-containing protein</fullName>
    </recommendedName>
</protein>
<dbReference type="GO" id="GO:0032259">
    <property type="term" value="P:methylation"/>
    <property type="evidence" value="ECO:0007669"/>
    <property type="project" value="UniProtKB-KW"/>
</dbReference>
<organism evidence="7">
    <name type="scientific">Phaeodactylum tricornutum</name>
    <name type="common">Diatom</name>
    <dbReference type="NCBI Taxonomy" id="2850"/>
    <lineage>
        <taxon>Eukaryota</taxon>
        <taxon>Sar</taxon>
        <taxon>Stramenopiles</taxon>
        <taxon>Ochrophyta</taxon>
        <taxon>Bacillariophyta</taxon>
        <taxon>Bacillariophyceae</taxon>
        <taxon>Bacillariophycidae</taxon>
        <taxon>Naviculales</taxon>
        <taxon>Phaeodactylaceae</taxon>
        <taxon>Phaeodactylum</taxon>
    </lineage>
</organism>
<dbReference type="GO" id="GO:0005739">
    <property type="term" value="C:mitochondrion"/>
    <property type="evidence" value="ECO:0007669"/>
    <property type="project" value="TreeGrafter"/>
</dbReference>
<keyword evidence="3" id="KW-0808">Transferase</keyword>
<reference evidence="7" key="1">
    <citation type="submission" date="2022-02" db="EMBL/GenBank/DDBJ databases">
        <authorList>
            <person name="Giguere J D."/>
        </authorList>
    </citation>
    <scope>NUCLEOTIDE SEQUENCE</scope>
    <source>
        <strain evidence="7">CCAP 1055/1</strain>
    </source>
</reference>
<sequence>MARLISMARNEKHLRAFLPSKITGMFTSEIPNKDCFPFVQRSLSSSTRRKRPAFEKYHLSGNSPTFGRLEGPYEHGEESMDEYLRKTSLSPWVPLPDAAVGKIFDLTAATPRDIHVDLGSGDGRVNFYAINFGVLQSTGIDIDEKIVQIARDRLAKRHPRPKLEFIVADLMDEDHPAWAVVQQATIISMYFADEALAKFRPLLEKKLAGLECKIVTCGYEMPGWISAVEEVVLGMPLNLYNWGNMIDDDDDGDMSFVIDDVIQKKPKELTKDPLANEKFAGSTVIDHTRKFPLRGFDPKILDEHHHWDSDEEEEESDIVNDQKPENKE</sequence>
<evidence type="ECO:0000313" key="7">
    <source>
        <dbReference type="EMBL" id="CAG9277491.1"/>
    </source>
</evidence>
<dbReference type="PANTHER" id="PTHR13610:SF11">
    <property type="entry name" value="METHYLTRANSFERASE DOMAIN-CONTAINING PROTEIN"/>
    <property type="match status" value="1"/>
</dbReference>
<dbReference type="PANTHER" id="PTHR13610">
    <property type="entry name" value="METHYLTRANSFERASE DOMAIN-CONTAINING PROTEIN"/>
    <property type="match status" value="1"/>
</dbReference>
<dbReference type="GO" id="GO:0016279">
    <property type="term" value="F:protein-lysine N-methyltransferase activity"/>
    <property type="evidence" value="ECO:0007669"/>
    <property type="project" value="InterPro"/>
</dbReference>
<dbReference type="Gene3D" id="3.40.50.150">
    <property type="entry name" value="Vaccinia Virus protein VP39"/>
    <property type="match status" value="1"/>
</dbReference>
<keyword evidence="2" id="KW-0489">Methyltransferase</keyword>
<dbReference type="InterPro" id="IPR026170">
    <property type="entry name" value="FAM173A/B"/>
</dbReference>
<evidence type="ECO:0000259" key="6">
    <source>
        <dbReference type="Pfam" id="PF13649"/>
    </source>
</evidence>
<evidence type="ECO:0000256" key="5">
    <source>
        <dbReference type="SAM" id="MobiDB-lite"/>
    </source>
</evidence>
<dbReference type="InterPro" id="IPR029063">
    <property type="entry name" value="SAM-dependent_MTases_sf"/>
</dbReference>
<comment type="similarity">
    <text evidence="1">Belongs to the ANT/ATPSC lysine N-methyltransferase family.</text>
</comment>
<evidence type="ECO:0000256" key="4">
    <source>
        <dbReference type="ARBA" id="ARBA00022691"/>
    </source>
</evidence>